<dbReference type="FunFam" id="1.25.40.10:FF:000031">
    <property type="entry name" value="Pentatricopeptide repeat-containing protein mitochondrial"/>
    <property type="match status" value="1"/>
</dbReference>
<dbReference type="InterPro" id="IPR046849">
    <property type="entry name" value="E2_motif"/>
</dbReference>
<dbReference type="Proteomes" id="UP000036987">
    <property type="component" value="Unassembled WGS sequence"/>
</dbReference>
<dbReference type="NCBIfam" id="TIGR00756">
    <property type="entry name" value="PPR"/>
    <property type="match status" value="5"/>
</dbReference>
<dbReference type="InterPro" id="IPR032867">
    <property type="entry name" value="DYW_dom"/>
</dbReference>
<dbReference type="Pfam" id="PF14432">
    <property type="entry name" value="DYW_deaminase"/>
    <property type="match status" value="1"/>
</dbReference>
<proteinExistence type="predicted"/>
<feature type="repeat" description="PPR" evidence="2">
    <location>
        <begin position="261"/>
        <end position="295"/>
    </location>
</feature>
<feature type="domain" description="DYW" evidence="3">
    <location>
        <begin position="572"/>
        <end position="664"/>
    </location>
</feature>
<dbReference type="PANTHER" id="PTHR47926:SF470">
    <property type="entry name" value="DYW DOMAIN-CONTAINING PROTEIN"/>
    <property type="match status" value="1"/>
</dbReference>
<dbReference type="PROSITE" id="PS51375">
    <property type="entry name" value="PPR"/>
    <property type="match status" value="4"/>
</dbReference>
<dbReference type="InterPro" id="IPR046848">
    <property type="entry name" value="E_motif"/>
</dbReference>
<gene>
    <name evidence="4" type="ORF">ZOSMA_196G00270</name>
</gene>
<dbReference type="AlphaFoldDB" id="A0A0K9PNP9"/>
<keyword evidence="1" id="KW-0677">Repeat</keyword>
<dbReference type="SUPFAM" id="SSF48452">
    <property type="entry name" value="TPR-like"/>
    <property type="match status" value="1"/>
</dbReference>
<feature type="repeat" description="PPR" evidence="2">
    <location>
        <begin position="160"/>
        <end position="194"/>
    </location>
</feature>
<evidence type="ECO:0000256" key="1">
    <source>
        <dbReference type="ARBA" id="ARBA00022737"/>
    </source>
</evidence>
<feature type="repeat" description="PPR" evidence="2">
    <location>
        <begin position="494"/>
        <end position="528"/>
    </location>
</feature>
<dbReference type="OMA" id="RMVCSHS"/>
<evidence type="ECO:0000256" key="2">
    <source>
        <dbReference type="PROSITE-ProRule" id="PRU00708"/>
    </source>
</evidence>
<evidence type="ECO:0000313" key="5">
    <source>
        <dbReference type="Proteomes" id="UP000036987"/>
    </source>
</evidence>
<dbReference type="FunFam" id="1.25.40.10:FF:000366">
    <property type="entry name" value="Pentatricopeptide (PPR) repeat-containing protein"/>
    <property type="match status" value="1"/>
</dbReference>
<dbReference type="InterPro" id="IPR011990">
    <property type="entry name" value="TPR-like_helical_dom_sf"/>
</dbReference>
<dbReference type="Pfam" id="PF20431">
    <property type="entry name" value="E_motif"/>
    <property type="match status" value="1"/>
</dbReference>
<dbReference type="FunFam" id="1.25.40.10:FF:000344">
    <property type="entry name" value="Pentatricopeptide repeat-containing protein"/>
    <property type="match status" value="1"/>
</dbReference>
<dbReference type="Pfam" id="PF20430">
    <property type="entry name" value="Eplus_motif"/>
    <property type="match status" value="1"/>
</dbReference>
<keyword evidence="5" id="KW-1185">Reference proteome</keyword>
<feature type="repeat" description="PPR" evidence="2">
    <location>
        <begin position="362"/>
        <end position="396"/>
    </location>
</feature>
<dbReference type="Gene3D" id="1.25.40.10">
    <property type="entry name" value="Tetratricopeptide repeat domain"/>
    <property type="match status" value="3"/>
</dbReference>
<dbReference type="EMBL" id="LFYR01000718">
    <property type="protein sequence ID" value="KMZ70678.1"/>
    <property type="molecule type" value="Genomic_DNA"/>
</dbReference>
<organism evidence="4 5">
    <name type="scientific">Zostera marina</name>
    <name type="common">Eelgrass</name>
    <dbReference type="NCBI Taxonomy" id="29655"/>
    <lineage>
        <taxon>Eukaryota</taxon>
        <taxon>Viridiplantae</taxon>
        <taxon>Streptophyta</taxon>
        <taxon>Embryophyta</taxon>
        <taxon>Tracheophyta</taxon>
        <taxon>Spermatophyta</taxon>
        <taxon>Magnoliopsida</taxon>
        <taxon>Liliopsida</taxon>
        <taxon>Zosteraceae</taxon>
        <taxon>Zostera</taxon>
    </lineage>
</organism>
<evidence type="ECO:0000259" key="3">
    <source>
        <dbReference type="Pfam" id="PF14432"/>
    </source>
</evidence>
<dbReference type="GO" id="GO:0003723">
    <property type="term" value="F:RNA binding"/>
    <property type="evidence" value="ECO:0007669"/>
    <property type="project" value="InterPro"/>
</dbReference>
<accession>A0A0K9PNP9</accession>
<protein>
    <submittedName>
        <fullName evidence="4">Pentatricopeptide repeat-containing protein</fullName>
    </submittedName>
</protein>
<dbReference type="GO" id="GO:0008270">
    <property type="term" value="F:zinc ion binding"/>
    <property type="evidence" value="ECO:0007669"/>
    <property type="project" value="InterPro"/>
</dbReference>
<dbReference type="InterPro" id="IPR046960">
    <property type="entry name" value="PPR_At4g14850-like_plant"/>
</dbReference>
<dbReference type="PANTHER" id="PTHR47926">
    <property type="entry name" value="PENTATRICOPEPTIDE REPEAT-CONTAINING PROTEIN"/>
    <property type="match status" value="1"/>
</dbReference>
<dbReference type="GO" id="GO:0009451">
    <property type="term" value="P:RNA modification"/>
    <property type="evidence" value="ECO:0007669"/>
    <property type="project" value="InterPro"/>
</dbReference>
<evidence type="ECO:0000313" key="4">
    <source>
        <dbReference type="EMBL" id="KMZ70678.1"/>
    </source>
</evidence>
<dbReference type="InterPro" id="IPR002885">
    <property type="entry name" value="PPR_rpt"/>
</dbReference>
<dbReference type="OrthoDB" id="185373at2759"/>
<dbReference type="Pfam" id="PF01535">
    <property type="entry name" value="PPR"/>
    <property type="match status" value="1"/>
</dbReference>
<dbReference type="Pfam" id="PF13041">
    <property type="entry name" value="PPR_2"/>
    <property type="match status" value="3"/>
</dbReference>
<comment type="caution">
    <text evidence="4">The sequence shown here is derived from an EMBL/GenBank/DDBJ whole genome shotgun (WGS) entry which is preliminary data.</text>
</comment>
<sequence length="664" mass="75313">MIFFLFHLRLRIYFDNNVFLEFICQNVKIQEVVTNLTHTLHPAPYPFTPIDNSSHFIQSHPSLSLLDFYYKTLKYGGRIFCRFFLFSSMISRFGYRDYCALLQTLLAKKSLSTGKKLHGRLLISGFGFHTILATKLVTLYSTCNSLDNAHKLFDRIPKENIYLWNVLIRGYAWHGPHEMAIKLYYEMINHGILPDSFTFPFMLKACSALSAIDTGKEVHELAVRTGWEKDVFVGAGIVDMYAKCGCVADARDVFDRMSERDVVVWNTMIGAYTHNGRPLEAIDLLKDMVLDGFSPTVATLVTVISASADSATLLNGRVIHGFSVRRGYESDDKVKTALVDMYSKSGWVAIARRLFEKLTVKRVVSWNAMINGYAMHGHAGEALNLFYRMEENMVVPDNITFVGVLSACSSGRLLEDGRRFFNLLTRPTIQHYTCMIHLLGHSGRLDQAYDLINQMPMQPDSGVWGSLLNACKIHRKVELGEVALQKLIELEPDDAGNYVLLANIYAQAGKWEEAAKLRNQMVDLGLKKTIACSWIDVKNTVHAFVVGDTSHPQSNEIYSELDRIEGLMAEAGYVADTMPVFHDVDDDEKKNMVRSHSERLAVAYGLISTPPETKLLITKNLRVCEDCHAAIKLISRISNREIIVRDVNRYHNFRNGECSCKDYW</sequence>
<name>A0A0K9PNP9_ZOSMR</name>
<reference evidence="5" key="1">
    <citation type="journal article" date="2016" name="Nature">
        <title>The genome of the seagrass Zostera marina reveals angiosperm adaptation to the sea.</title>
        <authorList>
            <person name="Olsen J.L."/>
            <person name="Rouze P."/>
            <person name="Verhelst B."/>
            <person name="Lin Y.-C."/>
            <person name="Bayer T."/>
            <person name="Collen J."/>
            <person name="Dattolo E."/>
            <person name="De Paoli E."/>
            <person name="Dittami S."/>
            <person name="Maumus F."/>
            <person name="Michel G."/>
            <person name="Kersting A."/>
            <person name="Lauritano C."/>
            <person name="Lohaus R."/>
            <person name="Toepel M."/>
            <person name="Tonon T."/>
            <person name="Vanneste K."/>
            <person name="Amirebrahimi M."/>
            <person name="Brakel J."/>
            <person name="Bostroem C."/>
            <person name="Chovatia M."/>
            <person name="Grimwood J."/>
            <person name="Jenkins J.W."/>
            <person name="Jueterbock A."/>
            <person name="Mraz A."/>
            <person name="Stam W.T."/>
            <person name="Tice H."/>
            <person name="Bornberg-Bauer E."/>
            <person name="Green P.J."/>
            <person name="Pearson G.A."/>
            <person name="Procaccini G."/>
            <person name="Duarte C.M."/>
            <person name="Schmutz J."/>
            <person name="Reusch T.B.H."/>
            <person name="Van de Peer Y."/>
        </authorList>
    </citation>
    <scope>NUCLEOTIDE SEQUENCE [LARGE SCALE GENOMIC DNA]</scope>
    <source>
        <strain evidence="5">cv. Finnish</strain>
    </source>
</reference>